<evidence type="ECO:0000256" key="4">
    <source>
        <dbReference type="ARBA" id="ARBA00022729"/>
    </source>
</evidence>
<dbReference type="SUPFAM" id="SSF54001">
    <property type="entry name" value="Cysteine proteinases"/>
    <property type="match status" value="1"/>
</dbReference>
<dbReference type="Pfam" id="PF00877">
    <property type="entry name" value="NLPC_P60"/>
    <property type="match status" value="1"/>
</dbReference>
<feature type="domain" description="NlpC/P60" evidence="10">
    <location>
        <begin position="45"/>
        <end position="166"/>
    </location>
</feature>
<dbReference type="PROSITE" id="PS51935">
    <property type="entry name" value="NLPC_P60"/>
    <property type="match status" value="1"/>
</dbReference>
<dbReference type="OrthoDB" id="9807055at2"/>
<keyword evidence="9" id="KW-0449">Lipoprotein</keyword>
<dbReference type="AlphaFoldDB" id="A0A4Q1B532"/>
<keyword evidence="8" id="KW-0564">Palmitate</keyword>
<keyword evidence="4" id="KW-0732">Signal</keyword>
<evidence type="ECO:0000256" key="1">
    <source>
        <dbReference type="ARBA" id="ARBA00004635"/>
    </source>
</evidence>
<keyword evidence="3" id="KW-0645">Protease</keyword>
<sequence length="167" mass="19361">MKNTKLLFLVIFFILFFTGCFSSSSVVSNPKPNPNLEFRDYEENQRLYDQLITYYYQWKGVKYKYGGNTKRGIDCSAFVQNTFRTALQVKIPRTTKLQSQVGQEIGMADLQIGDLVFFKTGYKSRHVGIYIGGGEFLHASTRKGVTISRLDNPYYSKHLWKIQRILN</sequence>
<evidence type="ECO:0000256" key="5">
    <source>
        <dbReference type="ARBA" id="ARBA00022801"/>
    </source>
</evidence>
<organism evidence="11 12">
    <name type="scientific">Halarcobacter mediterraneus</name>
    <dbReference type="NCBI Taxonomy" id="2023153"/>
    <lineage>
        <taxon>Bacteria</taxon>
        <taxon>Pseudomonadati</taxon>
        <taxon>Campylobacterota</taxon>
        <taxon>Epsilonproteobacteria</taxon>
        <taxon>Campylobacterales</taxon>
        <taxon>Arcobacteraceae</taxon>
        <taxon>Halarcobacter</taxon>
    </lineage>
</organism>
<evidence type="ECO:0000313" key="12">
    <source>
        <dbReference type="Proteomes" id="UP000289718"/>
    </source>
</evidence>
<dbReference type="PROSITE" id="PS51257">
    <property type="entry name" value="PROKAR_LIPOPROTEIN"/>
    <property type="match status" value="1"/>
</dbReference>
<dbReference type="GO" id="GO:0016020">
    <property type="term" value="C:membrane"/>
    <property type="evidence" value="ECO:0007669"/>
    <property type="project" value="UniProtKB-SubCell"/>
</dbReference>
<dbReference type="PANTHER" id="PTHR47360:SF3">
    <property type="entry name" value="MUREIN DD-ENDOPEPTIDASE MEPS_MUREIN LD-CARBOXYPEPTIDASE"/>
    <property type="match status" value="1"/>
</dbReference>
<evidence type="ECO:0000259" key="10">
    <source>
        <dbReference type="PROSITE" id="PS51935"/>
    </source>
</evidence>
<dbReference type="EMBL" id="NXIE01000002">
    <property type="protein sequence ID" value="RXK13377.1"/>
    <property type="molecule type" value="Genomic_DNA"/>
</dbReference>
<evidence type="ECO:0000256" key="3">
    <source>
        <dbReference type="ARBA" id="ARBA00022670"/>
    </source>
</evidence>
<reference evidence="11 12" key="1">
    <citation type="submission" date="2017-09" db="EMBL/GenBank/DDBJ databases">
        <title>Genomics of the genus Arcobacter.</title>
        <authorList>
            <person name="Perez-Cataluna A."/>
            <person name="Figueras M.J."/>
            <person name="Salas-Masso N."/>
        </authorList>
    </citation>
    <scope>NUCLEOTIDE SEQUENCE [LARGE SCALE GENOMIC DNA]</scope>
    <source>
        <strain evidence="11 12">F156-34</strain>
    </source>
</reference>
<evidence type="ECO:0000256" key="6">
    <source>
        <dbReference type="ARBA" id="ARBA00022807"/>
    </source>
</evidence>
<dbReference type="Gene3D" id="3.90.1720.10">
    <property type="entry name" value="endopeptidase domain like (from Nostoc punctiforme)"/>
    <property type="match status" value="1"/>
</dbReference>
<dbReference type="PANTHER" id="PTHR47360">
    <property type="entry name" value="MUREIN DD-ENDOPEPTIDASE MEPS/MUREIN LD-CARBOXYPEPTIDASE"/>
    <property type="match status" value="1"/>
</dbReference>
<dbReference type="GO" id="GO:0006508">
    <property type="term" value="P:proteolysis"/>
    <property type="evidence" value="ECO:0007669"/>
    <property type="project" value="UniProtKB-KW"/>
</dbReference>
<proteinExistence type="inferred from homology"/>
<evidence type="ECO:0000313" key="11">
    <source>
        <dbReference type="EMBL" id="RXK13377.1"/>
    </source>
</evidence>
<comment type="caution">
    <text evidence="11">The sequence shown here is derived from an EMBL/GenBank/DDBJ whole genome shotgun (WGS) entry which is preliminary data.</text>
</comment>
<accession>A0A4Q1B532</accession>
<evidence type="ECO:0000256" key="2">
    <source>
        <dbReference type="ARBA" id="ARBA00007074"/>
    </source>
</evidence>
<comment type="subcellular location">
    <subcellularLocation>
        <location evidence="1">Membrane</location>
        <topology evidence="1">Lipid-anchor</topology>
    </subcellularLocation>
</comment>
<keyword evidence="12" id="KW-1185">Reference proteome</keyword>
<name>A0A4Q1B532_9BACT</name>
<protein>
    <recommendedName>
        <fullName evidence="10">NlpC/P60 domain-containing protein</fullName>
    </recommendedName>
</protein>
<keyword evidence="5" id="KW-0378">Hydrolase</keyword>
<dbReference type="InterPro" id="IPR000064">
    <property type="entry name" value="NLP_P60_dom"/>
</dbReference>
<evidence type="ECO:0000256" key="9">
    <source>
        <dbReference type="ARBA" id="ARBA00023288"/>
    </source>
</evidence>
<keyword evidence="6" id="KW-0788">Thiol protease</keyword>
<dbReference type="GO" id="GO:0008234">
    <property type="term" value="F:cysteine-type peptidase activity"/>
    <property type="evidence" value="ECO:0007669"/>
    <property type="project" value="UniProtKB-KW"/>
</dbReference>
<dbReference type="RefSeq" id="WP_129061199.1">
    <property type="nucleotide sequence ID" value="NZ_NXIE01000002.1"/>
</dbReference>
<evidence type="ECO:0000256" key="8">
    <source>
        <dbReference type="ARBA" id="ARBA00023139"/>
    </source>
</evidence>
<dbReference type="InterPro" id="IPR038765">
    <property type="entry name" value="Papain-like_cys_pep_sf"/>
</dbReference>
<gene>
    <name evidence="11" type="ORF">CP965_06130</name>
</gene>
<evidence type="ECO:0000256" key="7">
    <source>
        <dbReference type="ARBA" id="ARBA00023136"/>
    </source>
</evidence>
<comment type="similarity">
    <text evidence="2">Belongs to the peptidase C40 family.</text>
</comment>
<dbReference type="Proteomes" id="UP000289718">
    <property type="component" value="Unassembled WGS sequence"/>
</dbReference>
<dbReference type="InterPro" id="IPR052062">
    <property type="entry name" value="Murein_DD/LD_carboxypeptidase"/>
</dbReference>
<keyword evidence="7" id="KW-0472">Membrane</keyword>